<reference evidence="1" key="1">
    <citation type="submission" date="2023-03" db="EMBL/GenBank/DDBJ databases">
        <title>Massive genome expansion in bonnet fungi (Mycena s.s.) driven by repeated elements and novel gene families across ecological guilds.</title>
        <authorList>
            <consortium name="Lawrence Berkeley National Laboratory"/>
            <person name="Harder C.B."/>
            <person name="Miyauchi S."/>
            <person name="Viragh M."/>
            <person name="Kuo A."/>
            <person name="Thoen E."/>
            <person name="Andreopoulos B."/>
            <person name="Lu D."/>
            <person name="Skrede I."/>
            <person name="Drula E."/>
            <person name="Henrissat B."/>
            <person name="Morin E."/>
            <person name="Kohler A."/>
            <person name="Barry K."/>
            <person name="LaButti K."/>
            <person name="Morin E."/>
            <person name="Salamov A."/>
            <person name="Lipzen A."/>
            <person name="Mereny Z."/>
            <person name="Hegedus B."/>
            <person name="Baldrian P."/>
            <person name="Stursova M."/>
            <person name="Weitz H."/>
            <person name="Taylor A."/>
            <person name="Grigoriev I.V."/>
            <person name="Nagy L.G."/>
            <person name="Martin F."/>
            <person name="Kauserud H."/>
        </authorList>
    </citation>
    <scope>NUCLEOTIDE SEQUENCE</scope>
    <source>
        <strain evidence="1">CBHHK067</strain>
    </source>
</reference>
<accession>A0AAD7D1A3</accession>
<dbReference type="AlphaFoldDB" id="A0AAD7D1A3"/>
<evidence type="ECO:0000313" key="2">
    <source>
        <dbReference type="Proteomes" id="UP001221757"/>
    </source>
</evidence>
<dbReference type="EMBL" id="JARKIE010000162">
    <property type="protein sequence ID" value="KAJ7673425.1"/>
    <property type="molecule type" value="Genomic_DNA"/>
</dbReference>
<name>A0AAD7D1A3_MYCRO</name>
<gene>
    <name evidence="1" type="ORF">B0H17DRAFT_1083020</name>
</gene>
<proteinExistence type="predicted"/>
<organism evidence="1 2">
    <name type="scientific">Mycena rosella</name>
    <name type="common">Pink bonnet</name>
    <name type="synonym">Agaricus rosellus</name>
    <dbReference type="NCBI Taxonomy" id="1033263"/>
    <lineage>
        <taxon>Eukaryota</taxon>
        <taxon>Fungi</taxon>
        <taxon>Dikarya</taxon>
        <taxon>Basidiomycota</taxon>
        <taxon>Agaricomycotina</taxon>
        <taxon>Agaricomycetes</taxon>
        <taxon>Agaricomycetidae</taxon>
        <taxon>Agaricales</taxon>
        <taxon>Marasmiineae</taxon>
        <taxon>Mycenaceae</taxon>
        <taxon>Mycena</taxon>
    </lineage>
</organism>
<comment type="caution">
    <text evidence="1">The sequence shown here is derived from an EMBL/GenBank/DDBJ whole genome shotgun (WGS) entry which is preliminary data.</text>
</comment>
<keyword evidence="2" id="KW-1185">Reference proteome</keyword>
<sequence>MRRLRLRDAAASVIIVLVVSLGHSLGQLLCAQISGLGVYVVEALKFISCFLLRLINGWLEIGYPYPNNPHRFRITR</sequence>
<evidence type="ECO:0000313" key="1">
    <source>
        <dbReference type="EMBL" id="KAJ7673425.1"/>
    </source>
</evidence>
<protein>
    <submittedName>
        <fullName evidence="1">Uncharacterized protein</fullName>
    </submittedName>
</protein>
<dbReference type="Proteomes" id="UP001221757">
    <property type="component" value="Unassembled WGS sequence"/>
</dbReference>